<organism evidence="3 4">
    <name type="scientific">Rhizocola hellebori</name>
    <dbReference type="NCBI Taxonomy" id="1392758"/>
    <lineage>
        <taxon>Bacteria</taxon>
        <taxon>Bacillati</taxon>
        <taxon>Actinomycetota</taxon>
        <taxon>Actinomycetes</taxon>
        <taxon>Micromonosporales</taxon>
        <taxon>Micromonosporaceae</taxon>
        <taxon>Rhizocola</taxon>
    </lineage>
</organism>
<sequence>MTTTIPSIQRKITVGAPAERAFKIFTESLATWWPAGYHIGQADFADVVMQPQVGGRWFEAGTDGSECDWGRVLVWEPPHRLVVTWQINGNWEFDADPARASEIEVRFTELEPGQTTVELEHRYLDRLVAGQAAYAAVSDDSGWNGILARFAETVTDQS</sequence>
<dbReference type="CDD" id="cd08891">
    <property type="entry name" value="SRPBCC_CalC"/>
    <property type="match status" value="1"/>
</dbReference>
<comment type="similarity">
    <text evidence="1">Belongs to the AHA1 family.</text>
</comment>
<dbReference type="InterPro" id="IPR013538">
    <property type="entry name" value="ASHA1/2-like_C"/>
</dbReference>
<dbReference type="AlphaFoldDB" id="A0A8J3Q4E1"/>
<dbReference type="Proteomes" id="UP000612899">
    <property type="component" value="Unassembled WGS sequence"/>
</dbReference>
<dbReference type="Pfam" id="PF08327">
    <property type="entry name" value="AHSA1"/>
    <property type="match status" value="1"/>
</dbReference>
<evidence type="ECO:0000313" key="3">
    <source>
        <dbReference type="EMBL" id="GIH03272.1"/>
    </source>
</evidence>
<evidence type="ECO:0000256" key="1">
    <source>
        <dbReference type="ARBA" id="ARBA00006817"/>
    </source>
</evidence>
<proteinExistence type="inferred from homology"/>
<feature type="domain" description="Activator of Hsp90 ATPase homologue 1/2-like C-terminal" evidence="2">
    <location>
        <begin position="16"/>
        <end position="154"/>
    </location>
</feature>
<dbReference type="RefSeq" id="WP_203907183.1">
    <property type="nucleotide sequence ID" value="NZ_BONY01000006.1"/>
</dbReference>
<dbReference type="Gene3D" id="3.30.530.20">
    <property type="match status" value="1"/>
</dbReference>
<evidence type="ECO:0000259" key="2">
    <source>
        <dbReference type="Pfam" id="PF08327"/>
    </source>
</evidence>
<dbReference type="InterPro" id="IPR023393">
    <property type="entry name" value="START-like_dom_sf"/>
</dbReference>
<name>A0A8J3Q4E1_9ACTN</name>
<dbReference type="EMBL" id="BONY01000006">
    <property type="protein sequence ID" value="GIH03272.1"/>
    <property type="molecule type" value="Genomic_DNA"/>
</dbReference>
<keyword evidence="4" id="KW-1185">Reference proteome</keyword>
<reference evidence="3" key="1">
    <citation type="submission" date="2021-01" db="EMBL/GenBank/DDBJ databases">
        <title>Whole genome shotgun sequence of Rhizocola hellebori NBRC 109834.</title>
        <authorList>
            <person name="Komaki H."/>
            <person name="Tamura T."/>
        </authorList>
    </citation>
    <scope>NUCLEOTIDE SEQUENCE</scope>
    <source>
        <strain evidence="3">NBRC 109834</strain>
    </source>
</reference>
<protein>
    <submittedName>
        <fullName evidence="3">ATPase</fullName>
    </submittedName>
</protein>
<gene>
    <name evidence="3" type="ORF">Rhe02_13390</name>
</gene>
<comment type="caution">
    <text evidence="3">The sequence shown here is derived from an EMBL/GenBank/DDBJ whole genome shotgun (WGS) entry which is preliminary data.</text>
</comment>
<evidence type="ECO:0000313" key="4">
    <source>
        <dbReference type="Proteomes" id="UP000612899"/>
    </source>
</evidence>
<dbReference type="SUPFAM" id="SSF55961">
    <property type="entry name" value="Bet v1-like"/>
    <property type="match status" value="1"/>
</dbReference>
<accession>A0A8J3Q4E1</accession>